<dbReference type="SMART" id="SM00838">
    <property type="entry name" value="EFG_C"/>
    <property type="match status" value="1"/>
</dbReference>
<dbReference type="Gene3D" id="3.30.70.240">
    <property type="match status" value="1"/>
</dbReference>
<sequence>MGLRLATSEAIMTSSDGPKGRNGAQGGRGGVRGARCVALIGPFASGKTTLLEAILARTGGISRAGSIAAKSTVGDNAPEAREHAMSVGVNVADISFLDDKFTVIDCPGSVEFAYEGTLALPACDMAVVVCEADPKRVAALQVILKQLEDAQIPHLIFLNKIDVSQTPLRDIIPGLQPASAKPLVLRQIPIWENGIATGFVDLASERAYVYREHAESKIIELPSAIASREKEARFQMLEKLADYDDDLMEQLLADIPPPNDRVFDDLTKELKDGMICPVLLGSAQEGYGIMRLLKALRHECPFVEDTAKRHKLENVKSAAYVFKSVHTKSGGKLSFTRVLAGEIPDNATVTGGDGQEVRVAGIFTIRGEETTKCGGARAGDTVALGRLDAIRSGETIGVGKSTVTQIPVPKPPQSVLAIGLGLKDRKDEVKLSSAVAKLIDEDPSLTLEHNADMHQILLHGQGEMHLRVALERLMRKYGIEVLREKRRVGYKETIRSATEVRGRHKKQSGGHGQFGDVKLDIKPLPRSSGITFAETITGGAIPRNFIPSVEIGVRDYLTEGPLGFPVVDVAVTLTDGSYHTVDSSDMAFRQAGRLAMSEGMPKCNPVLLEPVMAVSIAVPSEANARINGIISQRRGQILGFDARPGWPGWDVIEAHIPEAEMDNLIIDLRSATAGVGSFTFGFDHLAEVSGRLKDQVLAANRAAAE</sequence>
<evidence type="ECO:0000259" key="9">
    <source>
        <dbReference type="SMART" id="SM00889"/>
    </source>
</evidence>
<dbReference type="InterPro" id="IPR027417">
    <property type="entry name" value="P-loop_NTPase"/>
</dbReference>
<feature type="domain" description="Translation elongation factor EFG/EF2" evidence="9">
    <location>
        <begin position="487"/>
        <end position="604"/>
    </location>
</feature>
<dbReference type="InterPro" id="IPR041095">
    <property type="entry name" value="EFG_II"/>
</dbReference>
<dbReference type="Pfam" id="PF00009">
    <property type="entry name" value="GTP_EFTU"/>
    <property type="match status" value="1"/>
</dbReference>
<dbReference type="SUPFAM" id="SSF54980">
    <property type="entry name" value="EF-G C-terminal domain-like"/>
    <property type="match status" value="2"/>
</dbReference>
<dbReference type="InterPro" id="IPR014721">
    <property type="entry name" value="Ribsml_uS5_D2-typ_fold_subgr"/>
</dbReference>
<evidence type="ECO:0000256" key="3">
    <source>
        <dbReference type="ARBA" id="ARBA00022768"/>
    </source>
</evidence>
<dbReference type="KEGG" id="hdt:HYPDE_35938"/>
<evidence type="ECO:0000313" key="10">
    <source>
        <dbReference type="EMBL" id="AGK58859.1"/>
    </source>
</evidence>
<dbReference type="EMBL" id="CP005587">
    <property type="protein sequence ID" value="AGK58859.1"/>
    <property type="molecule type" value="Genomic_DNA"/>
</dbReference>
<dbReference type="InterPro" id="IPR000640">
    <property type="entry name" value="EFG_V-like"/>
</dbReference>
<keyword evidence="4" id="KW-0648">Protein biosynthesis</keyword>
<dbReference type="Gene3D" id="3.30.70.870">
    <property type="entry name" value="Elongation Factor G (Translational Gtpase), domain 3"/>
    <property type="match status" value="1"/>
</dbReference>
<dbReference type="FunFam" id="3.30.230.10:FF:000003">
    <property type="entry name" value="Elongation factor G"/>
    <property type="match status" value="1"/>
</dbReference>
<evidence type="ECO:0000256" key="1">
    <source>
        <dbReference type="ARBA" id="ARBA00017872"/>
    </source>
</evidence>
<evidence type="ECO:0000256" key="2">
    <source>
        <dbReference type="ARBA" id="ARBA00022741"/>
    </source>
</evidence>
<dbReference type="InterPro" id="IPR009000">
    <property type="entry name" value="Transl_B-barrel_sf"/>
</dbReference>
<dbReference type="STRING" id="670307.HYPDE_35938"/>
<dbReference type="GO" id="GO:0003746">
    <property type="term" value="F:translation elongation factor activity"/>
    <property type="evidence" value="ECO:0007669"/>
    <property type="project" value="UniProtKB-KW"/>
</dbReference>
<feature type="domain" description="Elongation factor EFG" evidence="8">
    <location>
        <begin position="606"/>
        <end position="696"/>
    </location>
</feature>
<dbReference type="Pfam" id="PF03764">
    <property type="entry name" value="EFG_IV"/>
    <property type="match status" value="1"/>
</dbReference>
<dbReference type="NCBIfam" id="NF009891">
    <property type="entry name" value="PRK13351.1-1"/>
    <property type="match status" value="1"/>
</dbReference>
<dbReference type="Gene3D" id="2.40.30.10">
    <property type="entry name" value="Translation factors"/>
    <property type="match status" value="1"/>
</dbReference>
<dbReference type="PANTHER" id="PTHR43261:SF7">
    <property type="entry name" value="ELONGATION FACTOR G-LIKE PROTEIN"/>
    <property type="match status" value="1"/>
</dbReference>
<dbReference type="SUPFAM" id="SSF52540">
    <property type="entry name" value="P-loop containing nucleoside triphosphate hydrolases"/>
    <property type="match status" value="1"/>
</dbReference>
<organism evidence="10 11">
    <name type="scientific">Hyphomicrobium denitrificans 1NES1</name>
    <dbReference type="NCBI Taxonomy" id="670307"/>
    <lineage>
        <taxon>Bacteria</taxon>
        <taxon>Pseudomonadati</taxon>
        <taxon>Pseudomonadota</taxon>
        <taxon>Alphaproteobacteria</taxon>
        <taxon>Hyphomicrobiales</taxon>
        <taxon>Hyphomicrobiaceae</taxon>
        <taxon>Hyphomicrobium</taxon>
    </lineage>
</organism>
<proteinExistence type="predicted"/>
<dbReference type="InterPro" id="IPR005517">
    <property type="entry name" value="Transl_elong_EFG/EF2_IV"/>
</dbReference>
<accession>N0B5M7</accession>
<evidence type="ECO:0000256" key="5">
    <source>
        <dbReference type="ARBA" id="ARBA00023134"/>
    </source>
</evidence>
<evidence type="ECO:0000256" key="6">
    <source>
        <dbReference type="ARBA" id="ARBA00024731"/>
    </source>
</evidence>
<evidence type="ECO:0000259" key="8">
    <source>
        <dbReference type="SMART" id="SM00838"/>
    </source>
</evidence>
<dbReference type="Gene3D" id="3.30.230.10">
    <property type="match status" value="1"/>
</dbReference>
<keyword evidence="11" id="KW-1185">Reference proteome</keyword>
<dbReference type="NCBIfam" id="NF009379">
    <property type="entry name" value="PRK12740.1-3"/>
    <property type="match status" value="1"/>
</dbReference>
<keyword evidence="2" id="KW-0547">Nucleotide-binding</keyword>
<dbReference type="HOGENOM" id="CLU_002794_4_2_5"/>
<dbReference type="InterPro" id="IPR047872">
    <property type="entry name" value="EFG_IV"/>
</dbReference>
<keyword evidence="5" id="KW-0342">GTP-binding</keyword>
<dbReference type="PANTHER" id="PTHR43261">
    <property type="entry name" value="TRANSLATION ELONGATION FACTOR G-RELATED"/>
    <property type="match status" value="1"/>
</dbReference>
<dbReference type="CDD" id="cd03713">
    <property type="entry name" value="EFG_mtEFG_C"/>
    <property type="match status" value="1"/>
</dbReference>
<comment type="function">
    <text evidence="6">Catalyzes the GTP-dependent ribosomal translocation step during translation elongation. During this step, the ribosome changes from the pre-translocational (PRE) to the post-translocational (POST) state as the newly formed A-site-bound peptidyl-tRNA and P-site-bound deacylated tRNA move to the P and E sites, respectively. Catalyzes the coordinated movement of the two tRNA molecules, the mRNA and conformational changes in the ribosome.</text>
</comment>
<evidence type="ECO:0000256" key="7">
    <source>
        <dbReference type="SAM" id="MobiDB-lite"/>
    </source>
</evidence>
<evidence type="ECO:0000313" key="11">
    <source>
        <dbReference type="Proteomes" id="UP000005952"/>
    </source>
</evidence>
<dbReference type="GO" id="GO:0097216">
    <property type="term" value="F:guanosine tetraphosphate binding"/>
    <property type="evidence" value="ECO:0007669"/>
    <property type="project" value="UniProtKB-ARBA"/>
</dbReference>
<dbReference type="InterPro" id="IPR000795">
    <property type="entry name" value="T_Tr_GTP-bd_dom"/>
</dbReference>
<dbReference type="Proteomes" id="UP000005952">
    <property type="component" value="Chromosome"/>
</dbReference>
<dbReference type="CDD" id="cd01434">
    <property type="entry name" value="EFG_mtEFG1_IV"/>
    <property type="match status" value="1"/>
</dbReference>
<dbReference type="CDD" id="cd04170">
    <property type="entry name" value="EF-G_bact"/>
    <property type="match status" value="1"/>
</dbReference>
<dbReference type="InterPro" id="IPR035649">
    <property type="entry name" value="EFG_V"/>
</dbReference>
<dbReference type="Pfam" id="PF00679">
    <property type="entry name" value="EFG_C"/>
    <property type="match status" value="1"/>
</dbReference>
<keyword evidence="3 10" id="KW-0251">Elongation factor</keyword>
<dbReference type="SUPFAM" id="SSF50447">
    <property type="entry name" value="Translation proteins"/>
    <property type="match status" value="1"/>
</dbReference>
<dbReference type="GO" id="GO:0005525">
    <property type="term" value="F:GTP binding"/>
    <property type="evidence" value="ECO:0007669"/>
    <property type="project" value="UniProtKB-KW"/>
</dbReference>
<reference evidence="10 11" key="1">
    <citation type="journal article" date="2013" name="Genome Announc.">
        <title>Genome sequences for three denitrifying bacterial strains isolated from a uranium- and nitrate-contaminated subsurface environment.</title>
        <authorList>
            <person name="Venkatramanan R."/>
            <person name="Prakash O."/>
            <person name="Woyke T."/>
            <person name="Chain P."/>
            <person name="Goodwin L.A."/>
            <person name="Watson D."/>
            <person name="Brooks S."/>
            <person name="Kostka J.E."/>
            <person name="Green S.J."/>
        </authorList>
    </citation>
    <scope>NUCLEOTIDE SEQUENCE [LARGE SCALE GENOMIC DNA]</scope>
    <source>
        <strain evidence="10 11">1NES1</strain>
    </source>
</reference>
<dbReference type="eggNOG" id="COG0480">
    <property type="taxonomic scope" value="Bacteria"/>
</dbReference>
<feature type="region of interest" description="Disordered" evidence="7">
    <location>
        <begin position="1"/>
        <end position="28"/>
    </location>
</feature>
<evidence type="ECO:0000256" key="4">
    <source>
        <dbReference type="ARBA" id="ARBA00022917"/>
    </source>
</evidence>
<dbReference type="GO" id="GO:0032790">
    <property type="term" value="P:ribosome disassembly"/>
    <property type="evidence" value="ECO:0007669"/>
    <property type="project" value="TreeGrafter"/>
</dbReference>
<name>N0B5M7_9HYPH</name>
<dbReference type="Pfam" id="PF14492">
    <property type="entry name" value="EFG_III"/>
    <property type="match status" value="1"/>
</dbReference>
<dbReference type="SUPFAM" id="SSF54211">
    <property type="entry name" value="Ribosomal protein S5 domain 2-like"/>
    <property type="match status" value="1"/>
</dbReference>
<dbReference type="AlphaFoldDB" id="N0B5M7"/>
<dbReference type="FunFam" id="3.30.70.240:FF:000001">
    <property type="entry name" value="Elongation factor G"/>
    <property type="match status" value="1"/>
</dbReference>
<dbReference type="InterPro" id="IPR035647">
    <property type="entry name" value="EFG_III/V"/>
</dbReference>
<gene>
    <name evidence="10" type="ORF">HYPDE_35938</name>
</gene>
<dbReference type="GO" id="GO:0003924">
    <property type="term" value="F:GTPase activity"/>
    <property type="evidence" value="ECO:0007669"/>
    <property type="project" value="InterPro"/>
</dbReference>
<dbReference type="InterPro" id="IPR020568">
    <property type="entry name" value="Ribosomal_Su5_D2-typ_SF"/>
</dbReference>
<dbReference type="SMART" id="SM00889">
    <property type="entry name" value="EFG_IV"/>
    <property type="match status" value="1"/>
</dbReference>
<dbReference type="Gene3D" id="3.40.50.300">
    <property type="entry name" value="P-loop containing nucleotide triphosphate hydrolases"/>
    <property type="match status" value="1"/>
</dbReference>
<protein>
    <recommendedName>
        <fullName evidence="1">Elongation factor G</fullName>
    </recommendedName>
</protein>